<organism evidence="9 10">
    <name type="scientific">Ficus carica</name>
    <name type="common">Common fig</name>
    <dbReference type="NCBI Taxonomy" id="3494"/>
    <lineage>
        <taxon>Eukaryota</taxon>
        <taxon>Viridiplantae</taxon>
        <taxon>Streptophyta</taxon>
        <taxon>Embryophyta</taxon>
        <taxon>Tracheophyta</taxon>
        <taxon>Spermatophyta</taxon>
        <taxon>Magnoliopsida</taxon>
        <taxon>eudicotyledons</taxon>
        <taxon>Gunneridae</taxon>
        <taxon>Pentapetalae</taxon>
        <taxon>rosids</taxon>
        <taxon>fabids</taxon>
        <taxon>Rosales</taxon>
        <taxon>Moraceae</taxon>
        <taxon>Ficeae</taxon>
        <taxon>Ficus</taxon>
    </lineage>
</organism>
<proteinExistence type="predicted"/>
<dbReference type="Pfam" id="PF00010">
    <property type="entry name" value="HLH"/>
    <property type="match status" value="1"/>
</dbReference>
<evidence type="ECO:0000256" key="4">
    <source>
        <dbReference type="ARBA" id="ARBA00023125"/>
    </source>
</evidence>
<comment type="caution">
    <text evidence="9">The sequence shown here is derived from an EMBL/GenBank/DDBJ whole genome shotgun (WGS) entry which is preliminary data.</text>
</comment>
<dbReference type="InterPro" id="IPR015660">
    <property type="entry name" value="MASH1/Ascl1a-like"/>
</dbReference>
<comment type="subunit">
    <text evidence="2">Homodimer.</text>
</comment>
<feature type="compositionally biased region" description="Low complexity" evidence="7">
    <location>
        <begin position="165"/>
        <end position="176"/>
    </location>
</feature>
<dbReference type="SUPFAM" id="SSF47459">
    <property type="entry name" value="HLH, helix-loop-helix DNA-binding domain"/>
    <property type="match status" value="1"/>
</dbReference>
<gene>
    <name evidence="9" type="ORF">TIFTF001_010084</name>
</gene>
<sequence length="263" mass="29135">MFPLHQSNELCFQTSPNPHKKQTISEDLVLGHASLEEDQDNNNNNIAFHSTTTDDHKEFIKSRRQKPATPNNNFQSCNENKNKKKMKHRDIERLRRQEMATLHASLRSLLPLHLIKGKRSISDHINESVRYIKHLQMKIKELGVKRDGLKELSNSSTAANTDLDGSGSSSSCSPSPGRFLTVQRCCGGVEIAIGTGDFGEGATGFPLSRVLEVLLEEGLSLVSSVSTHVNGRFLHTIRTEASNLESINVSALVQKLNEVIPSS</sequence>
<feature type="region of interest" description="Disordered" evidence="7">
    <location>
        <begin position="36"/>
        <end position="88"/>
    </location>
</feature>
<protein>
    <recommendedName>
        <fullName evidence="8">BHLH domain-containing protein</fullName>
    </recommendedName>
</protein>
<keyword evidence="4" id="KW-0238">DNA-binding</keyword>
<feature type="region of interest" description="Disordered" evidence="7">
    <location>
        <begin position="1"/>
        <end position="20"/>
    </location>
</feature>
<dbReference type="InterPro" id="IPR011598">
    <property type="entry name" value="bHLH_dom"/>
</dbReference>
<feature type="domain" description="BHLH" evidence="8">
    <location>
        <begin position="83"/>
        <end position="135"/>
    </location>
</feature>
<evidence type="ECO:0000256" key="3">
    <source>
        <dbReference type="ARBA" id="ARBA00023015"/>
    </source>
</evidence>
<feature type="region of interest" description="Disordered" evidence="7">
    <location>
        <begin position="155"/>
        <end position="176"/>
    </location>
</feature>
<dbReference type="Gene3D" id="4.10.280.10">
    <property type="entry name" value="Helix-loop-helix DNA-binding domain"/>
    <property type="match status" value="1"/>
</dbReference>
<dbReference type="GO" id="GO:0000981">
    <property type="term" value="F:DNA-binding transcription factor activity, RNA polymerase II-specific"/>
    <property type="evidence" value="ECO:0007669"/>
    <property type="project" value="TreeGrafter"/>
</dbReference>
<feature type="compositionally biased region" description="Polar residues" evidence="7">
    <location>
        <begin position="1"/>
        <end position="17"/>
    </location>
</feature>
<dbReference type="PANTHER" id="PTHR13935">
    <property type="entry name" value="ACHAETE-SCUTE TRANSCRIPTION FACTOR-RELATED"/>
    <property type="match status" value="1"/>
</dbReference>
<evidence type="ECO:0000259" key="8">
    <source>
        <dbReference type="PROSITE" id="PS50888"/>
    </source>
</evidence>
<evidence type="ECO:0000256" key="1">
    <source>
        <dbReference type="ARBA" id="ARBA00004123"/>
    </source>
</evidence>
<keyword evidence="5" id="KW-0804">Transcription</keyword>
<dbReference type="AlphaFoldDB" id="A0AA87ZR37"/>
<keyword evidence="10" id="KW-1185">Reference proteome</keyword>
<evidence type="ECO:0000256" key="5">
    <source>
        <dbReference type="ARBA" id="ARBA00023163"/>
    </source>
</evidence>
<dbReference type="GO" id="GO:0046983">
    <property type="term" value="F:protein dimerization activity"/>
    <property type="evidence" value="ECO:0007669"/>
    <property type="project" value="InterPro"/>
</dbReference>
<evidence type="ECO:0000256" key="7">
    <source>
        <dbReference type="SAM" id="MobiDB-lite"/>
    </source>
</evidence>
<keyword evidence="3" id="KW-0805">Transcription regulation</keyword>
<feature type="compositionally biased region" description="Polar residues" evidence="7">
    <location>
        <begin position="41"/>
        <end position="51"/>
    </location>
</feature>
<name>A0AA87ZR37_FICCA</name>
<feature type="compositionally biased region" description="Polar residues" evidence="7">
    <location>
        <begin position="68"/>
        <end position="79"/>
    </location>
</feature>
<dbReference type="GO" id="GO:0000977">
    <property type="term" value="F:RNA polymerase II transcription regulatory region sequence-specific DNA binding"/>
    <property type="evidence" value="ECO:0007669"/>
    <property type="project" value="TreeGrafter"/>
</dbReference>
<evidence type="ECO:0000256" key="6">
    <source>
        <dbReference type="ARBA" id="ARBA00023242"/>
    </source>
</evidence>
<dbReference type="Proteomes" id="UP001187192">
    <property type="component" value="Unassembled WGS sequence"/>
</dbReference>
<dbReference type="PROSITE" id="PS50888">
    <property type="entry name" value="BHLH"/>
    <property type="match status" value="1"/>
</dbReference>
<dbReference type="EMBL" id="BTGU01000012">
    <property type="protein sequence ID" value="GMN40863.1"/>
    <property type="molecule type" value="Genomic_DNA"/>
</dbReference>
<dbReference type="CDD" id="cd18914">
    <property type="entry name" value="bHLH_AtORG2_like"/>
    <property type="match status" value="1"/>
</dbReference>
<evidence type="ECO:0000313" key="10">
    <source>
        <dbReference type="Proteomes" id="UP001187192"/>
    </source>
</evidence>
<feature type="compositionally biased region" description="Basic and acidic residues" evidence="7">
    <location>
        <begin position="52"/>
        <end position="61"/>
    </location>
</feature>
<dbReference type="PANTHER" id="PTHR13935:SF155">
    <property type="entry name" value="TRANSCRIPTION FACTOR BHLH120-LIKE"/>
    <property type="match status" value="1"/>
</dbReference>
<reference evidence="9" key="1">
    <citation type="submission" date="2023-07" db="EMBL/GenBank/DDBJ databases">
        <title>draft genome sequence of fig (Ficus carica).</title>
        <authorList>
            <person name="Takahashi T."/>
            <person name="Nishimura K."/>
        </authorList>
    </citation>
    <scope>NUCLEOTIDE SEQUENCE</scope>
</reference>
<evidence type="ECO:0000256" key="2">
    <source>
        <dbReference type="ARBA" id="ARBA00011738"/>
    </source>
</evidence>
<dbReference type="Gramene" id="FCD_00004621-RA">
    <property type="protein sequence ID" value="FCD_00004621-RA:cds"/>
    <property type="gene ID" value="FCD_00004621"/>
</dbReference>
<dbReference type="InterPro" id="IPR036638">
    <property type="entry name" value="HLH_DNA-bd_sf"/>
</dbReference>
<keyword evidence="6" id="KW-0539">Nucleus</keyword>
<dbReference type="FunFam" id="4.10.280.10:FF:000085">
    <property type="entry name" value="Transcription factor bHLH126"/>
    <property type="match status" value="1"/>
</dbReference>
<evidence type="ECO:0000313" key="9">
    <source>
        <dbReference type="EMBL" id="GMN40863.1"/>
    </source>
</evidence>
<accession>A0AA87ZR37</accession>
<comment type="subcellular location">
    <subcellularLocation>
        <location evidence="1">Nucleus</location>
    </subcellularLocation>
</comment>
<dbReference type="GO" id="GO:0090575">
    <property type="term" value="C:RNA polymerase II transcription regulator complex"/>
    <property type="evidence" value="ECO:0007669"/>
    <property type="project" value="TreeGrafter"/>
</dbReference>